<evidence type="ECO:0000256" key="2">
    <source>
        <dbReference type="HAMAP-Rule" id="MF_00048"/>
    </source>
</evidence>
<comment type="similarity">
    <text evidence="1 2">Belongs to the UPF0102 family.</text>
</comment>
<sequence>MGRFGEDLACARFLEAGLSIVERNWRCPLGEIDIVALDGGTLVVAEVKTRRSTGFGTPVEQITHAKLVRLRRLAARWLQEHPSLWVQGVRVDVVGVYVPPRGAPEVEHLKAVL</sequence>
<proteinExistence type="inferred from homology"/>
<dbReference type="InterPro" id="IPR011856">
    <property type="entry name" value="tRNA_endonuc-like_dom_sf"/>
</dbReference>
<gene>
    <name evidence="3" type="ORF">GCM10025862_11180</name>
</gene>
<dbReference type="Proteomes" id="UP001157109">
    <property type="component" value="Unassembled WGS sequence"/>
</dbReference>
<protein>
    <recommendedName>
        <fullName evidence="2">UPF0102 protein GCM10025862_11180</fullName>
    </recommendedName>
</protein>
<evidence type="ECO:0000256" key="1">
    <source>
        <dbReference type="ARBA" id="ARBA00006738"/>
    </source>
</evidence>
<dbReference type="EMBL" id="BSUJ01000001">
    <property type="protein sequence ID" value="GMA19097.1"/>
    <property type="molecule type" value="Genomic_DNA"/>
</dbReference>
<organism evidence="3 4">
    <name type="scientific">Arsenicicoccus piscis</name>
    <dbReference type="NCBI Taxonomy" id="673954"/>
    <lineage>
        <taxon>Bacteria</taxon>
        <taxon>Bacillati</taxon>
        <taxon>Actinomycetota</taxon>
        <taxon>Actinomycetes</taxon>
        <taxon>Micrococcales</taxon>
        <taxon>Intrasporangiaceae</taxon>
        <taxon>Arsenicicoccus</taxon>
    </lineage>
</organism>
<dbReference type="NCBIfam" id="NF009154">
    <property type="entry name" value="PRK12497.3-3"/>
    <property type="match status" value="1"/>
</dbReference>
<accession>A0ABQ6HM83</accession>
<dbReference type="InterPro" id="IPR003509">
    <property type="entry name" value="UPF0102_YraN-like"/>
</dbReference>
<dbReference type="SUPFAM" id="SSF52980">
    <property type="entry name" value="Restriction endonuclease-like"/>
    <property type="match status" value="1"/>
</dbReference>
<comment type="caution">
    <text evidence="3">The sequence shown here is derived from an EMBL/GenBank/DDBJ whole genome shotgun (WGS) entry which is preliminary data.</text>
</comment>
<dbReference type="Gene3D" id="3.40.1350.10">
    <property type="match status" value="1"/>
</dbReference>
<dbReference type="Pfam" id="PF02021">
    <property type="entry name" value="UPF0102"/>
    <property type="match status" value="1"/>
</dbReference>
<evidence type="ECO:0000313" key="4">
    <source>
        <dbReference type="Proteomes" id="UP001157109"/>
    </source>
</evidence>
<dbReference type="CDD" id="cd20736">
    <property type="entry name" value="PoNe_Nuclease"/>
    <property type="match status" value="1"/>
</dbReference>
<evidence type="ECO:0000313" key="3">
    <source>
        <dbReference type="EMBL" id="GMA19097.1"/>
    </source>
</evidence>
<name>A0ABQ6HM83_9MICO</name>
<dbReference type="InterPro" id="IPR011335">
    <property type="entry name" value="Restrct_endonuc-II-like"/>
</dbReference>
<reference evidence="4" key="1">
    <citation type="journal article" date="2019" name="Int. J. Syst. Evol. Microbiol.">
        <title>The Global Catalogue of Microorganisms (GCM) 10K type strain sequencing project: providing services to taxonomists for standard genome sequencing and annotation.</title>
        <authorList>
            <consortium name="The Broad Institute Genomics Platform"/>
            <consortium name="The Broad Institute Genome Sequencing Center for Infectious Disease"/>
            <person name="Wu L."/>
            <person name="Ma J."/>
        </authorList>
    </citation>
    <scope>NUCLEOTIDE SEQUENCE [LARGE SCALE GENOMIC DNA]</scope>
    <source>
        <strain evidence="4">NBRC 105830</strain>
    </source>
</reference>
<dbReference type="PANTHER" id="PTHR34039">
    <property type="entry name" value="UPF0102 PROTEIN YRAN"/>
    <property type="match status" value="1"/>
</dbReference>
<dbReference type="HAMAP" id="MF_00048">
    <property type="entry name" value="UPF0102"/>
    <property type="match status" value="1"/>
</dbReference>
<keyword evidence="4" id="KW-1185">Reference proteome</keyword>
<dbReference type="PANTHER" id="PTHR34039:SF1">
    <property type="entry name" value="UPF0102 PROTEIN YRAN"/>
    <property type="match status" value="1"/>
</dbReference>